<dbReference type="Proteomes" id="UP000887159">
    <property type="component" value="Unassembled WGS sequence"/>
</dbReference>
<dbReference type="GO" id="GO:0005634">
    <property type="term" value="C:nucleus"/>
    <property type="evidence" value="ECO:0007669"/>
    <property type="project" value="UniProtKB-SubCell"/>
</dbReference>
<evidence type="ECO:0000313" key="3">
    <source>
        <dbReference type="EMBL" id="GFY09230.1"/>
    </source>
</evidence>
<dbReference type="Pfam" id="PF01498">
    <property type="entry name" value="HTH_Tnp_Tc3_2"/>
    <property type="match status" value="1"/>
</dbReference>
<dbReference type="AlphaFoldDB" id="A0A8X6VKE5"/>
<reference evidence="3" key="1">
    <citation type="submission" date="2020-08" db="EMBL/GenBank/DDBJ databases">
        <title>Multicomponent nature underlies the extraordinary mechanical properties of spider dragline silk.</title>
        <authorList>
            <person name="Kono N."/>
            <person name="Nakamura H."/>
            <person name="Mori M."/>
            <person name="Yoshida Y."/>
            <person name="Ohtoshi R."/>
            <person name="Malay A.D."/>
            <person name="Moran D.A.P."/>
            <person name="Tomita M."/>
            <person name="Numata K."/>
            <person name="Arakawa K."/>
        </authorList>
    </citation>
    <scope>NUCLEOTIDE SEQUENCE</scope>
</reference>
<dbReference type="GO" id="GO:0015074">
    <property type="term" value="P:DNA integration"/>
    <property type="evidence" value="ECO:0007669"/>
    <property type="project" value="InterPro"/>
</dbReference>
<proteinExistence type="predicted"/>
<name>A0A8X6VKE5_TRICX</name>
<dbReference type="GO" id="GO:0003677">
    <property type="term" value="F:DNA binding"/>
    <property type="evidence" value="ECO:0007669"/>
    <property type="project" value="InterPro"/>
</dbReference>
<accession>A0A8X6VKE5</accession>
<dbReference type="EMBL" id="BMAU01021287">
    <property type="protein sequence ID" value="GFY09230.1"/>
    <property type="molecule type" value="Genomic_DNA"/>
</dbReference>
<evidence type="ECO:0000259" key="2">
    <source>
        <dbReference type="Pfam" id="PF01498"/>
    </source>
</evidence>
<comment type="subcellular location">
    <subcellularLocation>
        <location evidence="1">Nucleus</location>
    </subcellularLocation>
</comment>
<gene>
    <name evidence="3" type="primary">AVEN_255224_1</name>
    <name evidence="3" type="ORF">TNCV_2991481</name>
</gene>
<dbReference type="InterPro" id="IPR009057">
    <property type="entry name" value="Homeodomain-like_sf"/>
</dbReference>
<dbReference type="Gene3D" id="3.30.420.10">
    <property type="entry name" value="Ribonuclease H-like superfamily/Ribonuclease H"/>
    <property type="match status" value="1"/>
</dbReference>
<keyword evidence="4" id="KW-1185">Reference proteome</keyword>
<evidence type="ECO:0000256" key="1">
    <source>
        <dbReference type="ARBA" id="ARBA00004123"/>
    </source>
</evidence>
<dbReference type="SUPFAM" id="SSF46689">
    <property type="entry name" value="Homeodomain-like"/>
    <property type="match status" value="1"/>
</dbReference>
<sequence length="229" mass="26813">MQISPFKGQWRMLLILIPIQHHLNTFDKLSCATGLRPTVPISVFVPLGTEVREQMFRKKTRNHDISVGVRNLISHWKEEKSVHSIGKILKLSKFTVFNIIDKFKKTNSVDNNQRSGSPKIFNEREERWIARQRRINTRTSAVKMTLKCKSRFGKYVNPETVKNVLRKHKYRGRVPQRNPYISKANRPARLAFAKMYVSQQTKFGENAILVEESKYKIFGSDGKQNVWRK</sequence>
<dbReference type="InterPro" id="IPR036388">
    <property type="entry name" value="WH-like_DNA-bd_sf"/>
</dbReference>
<dbReference type="GO" id="GO:0006313">
    <property type="term" value="P:DNA transposition"/>
    <property type="evidence" value="ECO:0007669"/>
    <property type="project" value="InterPro"/>
</dbReference>
<protein>
    <submittedName>
        <fullName evidence="3">HTH_Tnp_Tc3_2 domain-containing protein</fullName>
    </submittedName>
</protein>
<dbReference type="Gene3D" id="1.10.10.10">
    <property type="entry name" value="Winged helix-like DNA-binding domain superfamily/Winged helix DNA-binding domain"/>
    <property type="match status" value="1"/>
</dbReference>
<organism evidence="3 4">
    <name type="scientific">Trichonephila clavipes</name>
    <name type="common">Golden silk orbweaver</name>
    <name type="synonym">Nephila clavipes</name>
    <dbReference type="NCBI Taxonomy" id="2585209"/>
    <lineage>
        <taxon>Eukaryota</taxon>
        <taxon>Metazoa</taxon>
        <taxon>Ecdysozoa</taxon>
        <taxon>Arthropoda</taxon>
        <taxon>Chelicerata</taxon>
        <taxon>Arachnida</taxon>
        <taxon>Araneae</taxon>
        <taxon>Araneomorphae</taxon>
        <taxon>Entelegynae</taxon>
        <taxon>Araneoidea</taxon>
        <taxon>Nephilidae</taxon>
        <taxon>Trichonephila</taxon>
    </lineage>
</organism>
<dbReference type="InterPro" id="IPR036397">
    <property type="entry name" value="RNaseH_sf"/>
</dbReference>
<comment type="caution">
    <text evidence="3">The sequence shown here is derived from an EMBL/GenBank/DDBJ whole genome shotgun (WGS) entry which is preliminary data.</text>
</comment>
<feature type="domain" description="Transposase Tc1-like" evidence="2">
    <location>
        <begin position="127"/>
        <end position="197"/>
    </location>
</feature>
<evidence type="ECO:0000313" key="4">
    <source>
        <dbReference type="Proteomes" id="UP000887159"/>
    </source>
</evidence>
<dbReference type="InterPro" id="IPR002492">
    <property type="entry name" value="Transposase_Tc1-like"/>
</dbReference>